<feature type="region of interest" description="Disordered" evidence="2">
    <location>
        <begin position="1203"/>
        <end position="1250"/>
    </location>
</feature>
<feature type="compositionally biased region" description="Polar residues" evidence="2">
    <location>
        <begin position="1120"/>
        <end position="1138"/>
    </location>
</feature>
<feature type="compositionally biased region" description="Low complexity" evidence="2">
    <location>
        <begin position="784"/>
        <end position="814"/>
    </location>
</feature>
<feature type="compositionally biased region" description="Pro residues" evidence="2">
    <location>
        <begin position="85"/>
        <end position="99"/>
    </location>
</feature>
<dbReference type="EMBL" id="KN882012">
    <property type="protein sequence ID" value="KIY47119.1"/>
    <property type="molecule type" value="Genomic_DNA"/>
</dbReference>
<protein>
    <recommendedName>
        <fullName evidence="3">HMG box domain-containing protein</fullName>
    </recommendedName>
</protein>
<proteinExistence type="predicted"/>
<gene>
    <name evidence="4" type="ORF">FISHEDRAFT_74980</name>
</gene>
<feature type="region of interest" description="Disordered" evidence="2">
    <location>
        <begin position="494"/>
        <end position="526"/>
    </location>
</feature>
<dbReference type="InterPro" id="IPR036910">
    <property type="entry name" value="HMG_box_dom_sf"/>
</dbReference>
<feature type="region of interest" description="Disordered" evidence="2">
    <location>
        <begin position="69"/>
        <end position="120"/>
    </location>
</feature>
<evidence type="ECO:0000256" key="2">
    <source>
        <dbReference type="SAM" id="MobiDB-lite"/>
    </source>
</evidence>
<evidence type="ECO:0000313" key="5">
    <source>
        <dbReference type="Proteomes" id="UP000054144"/>
    </source>
</evidence>
<feature type="DNA-binding region" description="HMG box" evidence="1">
    <location>
        <begin position="524"/>
        <end position="637"/>
    </location>
</feature>
<feature type="region of interest" description="Disordered" evidence="2">
    <location>
        <begin position="701"/>
        <end position="819"/>
    </location>
</feature>
<feature type="region of interest" description="Disordered" evidence="2">
    <location>
        <begin position="354"/>
        <end position="392"/>
    </location>
</feature>
<dbReference type="PROSITE" id="PS50118">
    <property type="entry name" value="HMG_BOX_2"/>
    <property type="match status" value="1"/>
</dbReference>
<feature type="region of interest" description="Disordered" evidence="2">
    <location>
        <begin position="156"/>
        <end position="182"/>
    </location>
</feature>
<feature type="compositionally biased region" description="Pro residues" evidence="2">
    <location>
        <begin position="1343"/>
        <end position="1354"/>
    </location>
</feature>
<keyword evidence="1" id="KW-0539">Nucleus</keyword>
<dbReference type="GO" id="GO:0003677">
    <property type="term" value="F:DNA binding"/>
    <property type="evidence" value="ECO:0007669"/>
    <property type="project" value="UniProtKB-UniRule"/>
</dbReference>
<sequence length="1373" mass="148757">MYYRGHNNDYHHAYPEREYGYTGRGHYHEHQCDRHCAHDYAERQHEYTGRGCNYRGWDVRRFDERDALGLNDRDLHQQNDCNARPPTPTMPRSPTPPTSRPSISTPRRRLPTLPLPSFTQSPASARWMQTLRCNQSQSPSYWTESQWPVYSTQHQRPSYHIEREPPSYSTEYETTRPYADPPPPLPSHVTPAGAFLPSSGGQSALNEAFRSAGSTNNVNHIPLYRNLCDDGAVSPDPDPDLEPISFHSEVCWEEDEGMESATPRTVSPADLQRPLSRTARRSPAPYGRLRSSPLRTGSSPFRAGSPYRVNSSHTSEAGPSRTSAQIFSRPGSPVSGAPASLSPLDAVTASLSALDAPSTTSRPSSPASGKARQSSTSRTRGGSGKTSCPRRPVVVEVLDEARKWEIFPRKEGLCSPSTSTSDTSACTSTSTGSRSQSASGAAARAGSSSRAGGARSQSSGPGVGVFEFSVTPSQPLAYTASSAQQPYVQAFGASSQNIMPNPPLQEFTLNPPPHRPRKGDEDYVKRPENAFILFRRKCCEEREEEERREREEAAAAGDVDGDESKDEDSAKDEKDETEDEKEGKDAKGKGKRRPRQADLSKTISLRWKALSAEERKVWEDLARAKKREHEERYPGYVYRPVRTRGPKDAKGKKKAMGHIVSGPAPGFQSAFQVQPQGTLFTSTSAISTGVPIAAQGGSTFSFVVEHPGPEPSSPPTPRPQEQIVPPQFRSPVFQTPAPDFRDDPVATAQSPARDSSVEAFPSSPVAGGPQMPSPDVQPQSPGDSASLPQASHSPSSPQVSSASQASAAAAVPQSTPTKSYTFVVPMHSVRPHPYSRRSTSVPGAPYQEFRIPHVDTAPSGSCPTSPNAVQFPTDARDVFPPVSTQDAFHSPPGSFSGLSGTTYPSSPLSLVVPSSECSRASLSTQSSPLSRVQPPELNFTASAHASFSVSSPNASFVPSPNTAFPVSPHSPGSFPSTADFTYAYNSASFDQSLSNASSLEQQSTPTFDGPASFGKDDVSLLPLLPQDAGFDFVPSRGYTQPFWETAPAFDDGSNGWVVQRQQQQNNPRSNFDESRQLFGAQGSFAQQQGFSQVPSFDQQQQQEPQLSDEQYLQMINMTTGGVPTTTAMSGMSKTTPRSASGRRARRDMSSSPPSGPTTPTWPHDHTWDPITKTQLAAGWPNTAHDGNGLSDAGISISLGDDGNGMDWSLSTPDQQGGPGWAQDGWSQQAWSWPSHEQGGRQGEWQQTTPKQSVWPALKQQQWPIVQDVTCPAVADNTTYWPTTMTEMPADWPKASDTPAGWPTQSTTYNPFVWDDDGSSGLLRTEDFDINSIRPAYMTIPTLAPPSQPDAPAPPVDVQMGDGTIRSPPTVAAH</sequence>
<feature type="region of interest" description="Disordered" evidence="2">
    <location>
        <begin position="1120"/>
        <end position="1168"/>
    </location>
</feature>
<feature type="region of interest" description="Disordered" evidence="2">
    <location>
        <begin position="639"/>
        <end position="661"/>
    </location>
</feature>
<keyword evidence="1" id="KW-0238">DNA-binding</keyword>
<keyword evidence="5" id="KW-1185">Reference proteome</keyword>
<feature type="compositionally biased region" description="Low complexity" evidence="2">
    <location>
        <begin position="356"/>
        <end position="380"/>
    </location>
</feature>
<reference evidence="4 5" key="1">
    <citation type="journal article" date="2015" name="Fungal Genet. Biol.">
        <title>Evolution of novel wood decay mechanisms in Agaricales revealed by the genome sequences of Fistulina hepatica and Cylindrobasidium torrendii.</title>
        <authorList>
            <person name="Floudas D."/>
            <person name="Held B.W."/>
            <person name="Riley R."/>
            <person name="Nagy L.G."/>
            <person name="Koehler G."/>
            <person name="Ransdell A.S."/>
            <person name="Younus H."/>
            <person name="Chow J."/>
            <person name="Chiniquy J."/>
            <person name="Lipzen A."/>
            <person name="Tritt A."/>
            <person name="Sun H."/>
            <person name="Haridas S."/>
            <person name="LaButti K."/>
            <person name="Ohm R.A."/>
            <person name="Kues U."/>
            <person name="Blanchette R.A."/>
            <person name="Grigoriev I.V."/>
            <person name="Minto R.E."/>
            <person name="Hibbett D.S."/>
        </authorList>
    </citation>
    <scope>NUCLEOTIDE SEQUENCE [LARGE SCALE GENOMIC DNA]</scope>
    <source>
        <strain evidence="4 5">ATCC 64428</strain>
    </source>
</reference>
<feature type="region of interest" description="Disordered" evidence="2">
    <location>
        <begin position="542"/>
        <end position="605"/>
    </location>
</feature>
<evidence type="ECO:0000256" key="1">
    <source>
        <dbReference type="PROSITE-ProRule" id="PRU00267"/>
    </source>
</evidence>
<feature type="domain" description="HMG box" evidence="3">
    <location>
        <begin position="524"/>
        <end position="637"/>
    </location>
</feature>
<name>A0A0D7A9P4_9AGAR</name>
<dbReference type="SUPFAM" id="SSF47095">
    <property type="entry name" value="HMG-box"/>
    <property type="match status" value="1"/>
</dbReference>
<feature type="compositionally biased region" description="Low complexity" evidence="2">
    <location>
        <begin position="415"/>
        <end position="460"/>
    </location>
</feature>
<dbReference type="OrthoDB" id="6247875at2759"/>
<dbReference type="SMART" id="SM00398">
    <property type="entry name" value="HMG"/>
    <property type="match status" value="1"/>
</dbReference>
<dbReference type="Gene3D" id="1.10.30.10">
    <property type="entry name" value="High mobility group box domain"/>
    <property type="match status" value="1"/>
</dbReference>
<dbReference type="InterPro" id="IPR009071">
    <property type="entry name" value="HMG_box_dom"/>
</dbReference>
<dbReference type="GO" id="GO:0005634">
    <property type="term" value="C:nucleus"/>
    <property type="evidence" value="ECO:0007669"/>
    <property type="project" value="UniProtKB-UniRule"/>
</dbReference>
<evidence type="ECO:0000313" key="4">
    <source>
        <dbReference type="EMBL" id="KIY47119.1"/>
    </source>
</evidence>
<feature type="region of interest" description="Disordered" evidence="2">
    <location>
        <begin position="411"/>
        <end position="466"/>
    </location>
</feature>
<dbReference type="Proteomes" id="UP000054144">
    <property type="component" value="Unassembled WGS sequence"/>
</dbReference>
<dbReference type="Pfam" id="PF00505">
    <property type="entry name" value="HMG_box"/>
    <property type="match status" value="1"/>
</dbReference>
<feature type="compositionally biased region" description="Low complexity" evidence="2">
    <location>
        <begin position="1149"/>
        <end position="1161"/>
    </location>
</feature>
<dbReference type="CDD" id="cd01389">
    <property type="entry name" value="HMG-box_ROX1-like"/>
    <property type="match status" value="1"/>
</dbReference>
<organism evidence="4 5">
    <name type="scientific">Fistulina hepatica ATCC 64428</name>
    <dbReference type="NCBI Taxonomy" id="1128425"/>
    <lineage>
        <taxon>Eukaryota</taxon>
        <taxon>Fungi</taxon>
        <taxon>Dikarya</taxon>
        <taxon>Basidiomycota</taxon>
        <taxon>Agaricomycotina</taxon>
        <taxon>Agaricomycetes</taxon>
        <taxon>Agaricomycetidae</taxon>
        <taxon>Agaricales</taxon>
        <taxon>Fistulinaceae</taxon>
        <taxon>Fistulina</taxon>
    </lineage>
</organism>
<feature type="compositionally biased region" description="Basic and acidic residues" evidence="2">
    <location>
        <begin position="542"/>
        <end position="553"/>
    </location>
</feature>
<feature type="compositionally biased region" description="Pro residues" evidence="2">
    <location>
        <begin position="709"/>
        <end position="718"/>
    </location>
</feature>
<feature type="compositionally biased region" description="Polar residues" evidence="2">
    <location>
        <begin position="308"/>
        <end position="326"/>
    </location>
</feature>
<accession>A0A0D7A9P4</accession>
<feature type="compositionally biased region" description="Low complexity" evidence="2">
    <location>
        <begin position="100"/>
        <end position="116"/>
    </location>
</feature>
<feature type="region of interest" description="Disordered" evidence="2">
    <location>
        <begin position="254"/>
        <end position="341"/>
    </location>
</feature>
<feature type="region of interest" description="Disordered" evidence="2">
    <location>
        <begin position="1343"/>
        <end position="1373"/>
    </location>
</feature>
<evidence type="ECO:0000259" key="3">
    <source>
        <dbReference type="PROSITE" id="PS50118"/>
    </source>
</evidence>